<dbReference type="RefSeq" id="WP_206942233.1">
    <property type="nucleotide sequence ID" value="NZ_JAFLNF010000006.1"/>
</dbReference>
<comment type="caution">
    <text evidence="2">The sequence shown here is derived from an EMBL/GenBank/DDBJ whole genome shotgun (WGS) entry which is preliminary data.</text>
</comment>
<dbReference type="Pfam" id="PF00583">
    <property type="entry name" value="Acetyltransf_1"/>
    <property type="match status" value="1"/>
</dbReference>
<sequence length="233" mass="26170">MSLPRFPLPDFSSVYRRLSSVVTFLTNKLAKNLPHVDLCWLSPDASGQVHQDLHTAFHDVRIRRLTSADKSEFLGHLLRLDPEARRNRFAMIASDAFLQTYAETAFSLDSVIFAYEEEGAIRAAGELRGLLAQDNGLHQSEAAFSVEADWRRKGIGTRLMELTLLEAEALNVRLMYVNCLSTNRRMQALAKKFGANLSFERGDVIGLLSPNASSGFRRVRDETREVIRICAAV</sequence>
<accession>A0A939J9J8</accession>
<dbReference type="CDD" id="cd04301">
    <property type="entry name" value="NAT_SF"/>
    <property type="match status" value="1"/>
</dbReference>
<keyword evidence="3" id="KW-1185">Reference proteome</keyword>
<dbReference type="EMBL" id="JAFLNF010000006">
    <property type="protein sequence ID" value="MBO0346461.1"/>
    <property type="molecule type" value="Genomic_DNA"/>
</dbReference>
<dbReference type="AlphaFoldDB" id="A0A939J9J8"/>
<evidence type="ECO:0000313" key="2">
    <source>
        <dbReference type="EMBL" id="MBO0346461.1"/>
    </source>
</evidence>
<dbReference type="PROSITE" id="PS51186">
    <property type="entry name" value="GNAT"/>
    <property type="match status" value="1"/>
</dbReference>
<reference evidence="2" key="1">
    <citation type="submission" date="2021-03" db="EMBL/GenBank/DDBJ databases">
        <title>Roseibium sp. CAU 1637 isolated from Incheon.</title>
        <authorList>
            <person name="Kim W."/>
        </authorList>
    </citation>
    <scope>NUCLEOTIDE SEQUENCE</scope>
    <source>
        <strain evidence="2">CAU 1637</strain>
    </source>
</reference>
<dbReference type="InterPro" id="IPR000182">
    <property type="entry name" value="GNAT_dom"/>
</dbReference>
<dbReference type="Gene3D" id="3.40.630.30">
    <property type="match status" value="1"/>
</dbReference>
<dbReference type="SUPFAM" id="SSF55729">
    <property type="entry name" value="Acyl-CoA N-acyltransferases (Nat)"/>
    <property type="match status" value="1"/>
</dbReference>
<name>A0A939J9J8_9HYPH</name>
<protein>
    <submittedName>
        <fullName evidence="2">GNAT family N-acetyltransferase</fullName>
    </submittedName>
</protein>
<feature type="domain" description="N-acetyltransferase" evidence="1">
    <location>
        <begin position="60"/>
        <end position="233"/>
    </location>
</feature>
<evidence type="ECO:0000259" key="1">
    <source>
        <dbReference type="PROSITE" id="PS51186"/>
    </source>
</evidence>
<proteinExistence type="predicted"/>
<dbReference type="InterPro" id="IPR016181">
    <property type="entry name" value="Acyl_CoA_acyltransferase"/>
</dbReference>
<gene>
    <name evidence="2" type="ORF">J0X15_14605</name>
</gene>
<dbReference type="GO" id="GO:0016747">
    <property type="term" value="F:acyltransferase activity, transferring groups other than amino-acyl groups"/>
    <property type="evidence" value="ECO:0007669"/>
    <property type="project" value="InterPro"/>
</dbReference>
<dbReference type="Proteomes" id="UP000664779">
    <property type="component" value="Unassembled WGS sequence"/>
</dbReference>
<organism evidence="2 3">
    <name type="scientific">Roseibium limicola</name>
    <dbReference type="NCBI Taxonomy" id="2816037"/>
    <lineage>
        <taxon>Bacteria</taxon>
        <taxon>Pseudomonadati</taxon>
        <taxon>Pseudomonadota</taxon>
        <taxon>Alphaproteobacteria</taxon>
        <taxon>Hyphomicrobiales</taxon>
        <taxon>Stappiaceae</taxon>
        <taxon>Roseibium</taxon>
    </lineage>
</organism>
<evidence type="ECO:0000313" key="3">
    <source>
        <dbReference type="Proteomes" id="UP000664779"/>
    </source>
</evidence>